<dbReference type="GO" id="GO:0016301">
    <property type="term" value="F:kinase activity"/>
    <property type="evidence" value="ECO:0007669"/>
    <property type="project" value="UniProtKB-KW"/>
</dbReference>
<dbReference type="Proteomes" id="UP000241895">
    <property type="component" value="Unassembled WGS sequence"/>
</dbReference>
<accession>A0ABX5IUW2</accession>
<dbReference type="SUPFAM" id="SSF52540">
    <property type="entry name" value="P-loop containing nucleoside triphosphate hydrolases"/>
    <property type="match status" value="1"/>
</dbReference>
<dbReference type="RefSeq" id="WP_108132980.1">
    <property type="nucleotide sequence ID" value="NZ_PXNS01000008.1"/>
</dbReference>
<dbReference type="Pfam" id="PF02283">
    <property type="entry name" value="CobU"/>
    <property type="match status" value="1"/>
</dbReference>
<protein>
    <submittedName>
        <fullName evidence="1">Adenosylcobinamide kinase</fullName>
    </submittedName>
</protein>
<keyword evidence="2" id="KW-1185">Reference proteome</keyword>
<name>A0ABX5IUW2_9GAMM</name>
<evidence type="ECO:0000313" key="2">
    <source>
        <dbReference type="Proteomes" id="UP000241895"/>
    </source>
</evidence>
<evidence type="ECO:0000313" key="1">
    <source>
        <dbReference type="EMBL" id="PTL93533.1"/>
    </source>
</evidence>
<keyword evidence="1" id="KW-0808">Transferase</keyword>
<dbReference type="Gene3D" id="3.40.50.300">
    <property type="entry name" value="P-loop containing nucleotide triphosphate hydrolases"/>
    <property type="match status" value="1"/>
</dbReference>
<dbReference type="EMBL" id="PXNS01000008">
    <property type="protein sequence ID" value="PTL93533.1"/>
    <property type="molecule type" value="Genomic_DNA"/>
</dbReference>
<comment type="caution">
    <text evidence="1">The sequence shown here is derived from an EMBL/GenBank/DDBJ whole genome shotgun (WGS) entry which is preliminary data.</text>
</comment>
<reference evidence="1 2" key="1">
    <citation type="submission" date="2018-03" db="EMBL/GenBank/DDBJ databases">
        <authorList>
            <person name="Zhou J."/>
            <person name="Li X."/>
            <person name="Xue M."/>
            <person name="Yin J."/>
        </authorList>
    </citation>
    <scope>NUCLEOTIDE SEQUENCE [LARGE SCALE GENOMIC DNA]</scope>
    <source>
        <strain evidence="1 2">SYSU ZJ2214</strain>
    </source>
</reference>
<gene>
    <name evidence="1" type="ORF">C6W88_14505</name>
</gene>
<dbReference type="InterPro" id="IPR027417">
    <property type="entry name" value="P-loop_NTPase"/>
</dbReference>
<organism evidence="1 2">
    <name type="scientific">Halomonas litopenaei</name>
    <dbReference type="NCBI Taxonomy" id="2109328"/>
    <lineage>
        <taxon>Bacteria</taxon>
        <taxon>Pseudomonadati</taxon>
        <taxon>Pseudomonadota</taxon>
        <taxon>Gammaproteobacteria</taxon>
        <taxon>Oceanospirillales</taxon>
        <taxon>Halomonadaceae</taxon>
        <taxon>Halomonas</taxon>
    </lineage>
</organism>
<keyword evidence="1" id="KW-0418">Kinase</keyword>
<proteinExistence type="predicted"/>
<dbReference type="InterPro" id="IPR003203">
    <property type="entry name" value="CobU/CobP"/>
</dbReference>
<sequence length="171" mass="18584">MHVFIGGTASGKRQRVAERYPEARWRDADEMMRRVPGAGVGPSPGAGAGPAIDDGDTVVISGWLAWLEAELGAGRENERENESASADDDRLGQRWRQAFTGWASSPGRRVLVLDEVGRGIVPVDPAQRRLRDLMGWLSQDAVRLASQVHYVRHGLTMRLDGKDAAAAGRAD</sequence>